<sequence>MNTRSTKRSTAHPKTSTGTSFGPFEIPGASGTVIDLTRDRSRNELLPTQLVGPSNARLSRHRRNGSVVVIDEVIDLSVTPPKINSTSKRSISEETSTPSAKKRLTLTNLVPGCAICLEKLQFLDPLPEREVMSLQCGHMYCRGCIVPILSGNGFCPKCRRKQGLARHSSSLCLN</sequence>
<dbReference type="InterPro" id="IPR013083">
    <property type="entry name" value="Znf_RING/FYVE/PHD"/>
</dbReference>
<dbReference type="GO" id="GO:0005737">
    <property type="term" value="C:cytoplasm"/>
    <property type="evidence" value="ECO:0007669"/>
    <property type="project" value="TreeGrafter"/>
</dbReference>
<protein>
    <recommendedName>
        <fullName evidence="6">RING-type domain-containing protein</fullName>
    </recommendedName>
</protein>
<dbReference type="InterPro" id="IPR017907">
    <property type="entry name" value="Znf_RING_CS"/>
</dbReference>
<dbReference type="Pfam" id="PF00097">
    <property type="entry name" value="zf-C3HC4"/>
    <property type="match status" value="1"/>
</dbReference>
<evidence type="ECO:0000256" key="1">
    <source>
        <dbReference type="ARBA" id="ARBA00022723"/>
    </source>
</evidence>
<evidence type="ECO:0000256" key="4">
    <source>
        <dbReference type="PROSITE-ProRule" id="PRU00175"/>
    </source>
</evidence>
<dbReference type="Gene3D" id="3.30.40.10">
    <property type="entry name" value="Zinc/RING finger domain, C3HC4 (zinc finger)"/>
    <property type="match status" value="1"/>
</dbReference>
<comment type="caution">
    <text evidence="7">The sequence shown here is derived from an EMBL/GenBank/DDBJ whole genome shotgun (WGS) entry which is preliminary data.</text>
</comment>
<evidence type="ECO:0000256" key="2">
    <source>
        <dbReference type="ARBA" id="ARBA00022771"/>
    </source>
</evidence>
<dbReference type="InterPro" id="IPR001841">
    <property type="entry name" value="Znf_RING"/>
</dbReference>
<dbReference type="PANTHER" id="PTHR15710">
    <property type="entry name" value="E3 UBIQUITIN-PROTEIN LIGASE PRAJA"/>
    <property type="match status" value="1"/>
</dbReference>
<keyword evidence="2 4" id="KW-0863">Zinc-finger</keyword>
<dbReference type="GO" id="GO:0061630">
    <property type="term" value="F:ubiquitin protein ligase activity"/>
    <property type="evidence" value="ECO:0007669"/>
    <property type="project" value="TreeGrafter"/>
</dbReference>
<gene>
    <name evidence="7" type="ORF">L9F63_003710</name>
</gene>
<keyword evidence="3" id="KW-0862">Zinc</keyword>
<dbReference type="PROSITE" id="PS50089">
    <property type="entry name" value="ZF_RING_2"/>
    <property type="match status" value="1"/>
</dbReference>
<keyword evidence="1" id="KW-0479">Metal-binding</keyword>
<evidence type="ECO:0000313" key="8">
    <source>
        <dbReference type="Proteomes" id="UP001233999"/>
    </source>
</evidence>
<evidence type="ECO:0000256" key="5">
    <source>
        <dbReference type="SAM" id="MobiDB-lite"/>
    </source>
</evidence>
<dbReference type="Proteomes" id="UP001233999">
    <property type="component" value="Unassembled WGS sequence"/>
</dbReference>
<evidence type="ECO:0000259" key="6">
    <source>
        <dbReference type="PROSITE" id="PS50089"/>
    </source>
</evidence>
<dbReference type="SUPFAM" id="SSF57850">
    <property type="entry name" value="RING/U-box"/>
    <property type="match status" value="1"/>
</dbReference>
<dbReference type="PANTHER" id="PTHR15710:SF243">
    <property type="entry name" value="E3 UBIQUITIN-PROTEIN LIGASE PRAJA-2 ISOFORM X1"/>
    <property type="match status" value="1"/>
</dbReference>
<dbReference type="AlphaFoldDB" id="A0AAD7ZKW2"/>
<dbReference type="GO" id="GO:0016567">
    <property type="term" value="P:protein ubiquitination"/>
    <property type="evidence" value="ECO:0007669"/>
    <property type="project" value="TreeGrafter"/>
</dbReference>
<keyword evidence="8" id="KW-1185">Reference proteome</keyword>
<feature type="compositionally biased region" description="Basic residues" evidence="5">
    <location>
        <begin position="1"/>
        <end position="11"/>
    </location>
</feature>
<dbReference type="GO" id="GO:0008270">
    <property type="term" value="F:zinc ion binding"/>
    <property type="evidence" value="ECO:0007669"/>
    <property type="project" value="UniProtKB-KW"/>
</dbReference>
<feature type="region of interest" description="Disordered" evidence="5">
    <location>
        <begin position="1"/>
        <end position="26"/>
    </location>
</feature>
<organism evidence="7 8">
    <name type="scientific">Diploptera punctata</name>
    <name type="common">Pacific beetle cockroach</name>
    <dbReference type="NCBI Taxonomy" id="6984"/>
    <lineage>
        <taxon>Eukaryota</taxon>
        <taxon>Metazoa</taxon>
        <taxon>Ecdysozoa</taxon>
        <taxon>Arthropoda</taxon>
        <taxon>Hexapoda</taxon>
        <taxon>Insecta</taxon>
        <taxon>Pterygota</taxon>
        <taxon>Neoptera</taxon>
        <taxon>Polyneoptera</taxon>
        <taxon>Dictyoptera</taxon>
        <taxon>Blattodea</taxon>
        <taxon>Blaberoidea</taxon>
        <taxon>Blaberidae</taxon>
        <taxon>Diplopterinae</taxon>
        <taxon>Diploptera</taxon>
    </lineage>
</organism>
<dbReference type="SMART" id="SM00184">
    <property type="entry name" value="RING"/>
    <property type="match status" value="1"/>
</dbReference>
<accession>A0AAD7ZKW2</accession>
<evidence type="ECO:0000256" key="3">
    <source>
        <dbReference type="ARBA" id="ARBA00022833"/>
    </source>
</evidence>
<reference evidence="7" key="2">
    <citation type="submission" date="2023-05" db="EMBL/GenBank/DDBJ databases">
        <authorList>
            <person name="Fouks B."/>
        </authorList>
    </citation>
    <scope>NUCLEOTIDE SEQUENCE</scope>
    <source>
        <strain evidence="7">Stay&amp;Tobe</strain>
        <tissue evidence="7">Testes</tissue>
    </source>
</reference>
<evidence type="ECO:0000313" key="7">
    <source>
        <dbReference type="EMBL" id="KAJ9581957.1"/>
    </source>
</evidence>
<feature type="domain" description="RING-type" evidence="6">
    <location>
        <begin position="113"/>
        <end position="159"/>
    </location>
</feature>
<reference evidence="7" key="1">
    <citation type="journal article" date="2023" name="IScience">
        <title>Live-bearing cockroach genome reveals convergent evolutionary mechanisms linked to viviparity in insects and beyond.</title>
        <authorList>
            <person name="Fouks B."/>
            <person name="Harrison M.C."/>
            <person name="Mikhailova A.A."/>
            <person name="Marchal E."/>
            <person name="English S."/>
            <person name="Carruthers M."/>
            <person name="Jennings E.C."/>
            <person name="Chiamaka E.L."/>
            <person name="Frigard R.A."/>
            <person name="Pippel M."/>
            <person name="Attardo G.M."/>
            <person name="Benoit J.B."/>
            <person name="Bornberg-Bauer E."/>
            <person name="Tobe S.S."/>
        </authorList>
    </citation>
    <scope>NUCLEOTIDE SEQUENCE</scope>
    <source>
        <strain evidence="7">Stay&amp;Tobe</strain>
    </source>
</reference>
<name>A0AAD7ZKW2_DIPPU</name>
<dbReference type="PROSITE" id="PS00518">
    <property type="entry name" value="ZF_RING_1"/>
    <property type="match status" value="1"/>
</dbReference>
<proteinExistence type="predicted"/>
<dbReference type="InterPro" id="IPR018957">
    <property type="entry name" value="Znf_C3HC4_RING-type"/>
</dbReference>
<dbReference type="EMBL" id="JASPKZ010007833">
    <property type="protein sequence ID" value="KAJ9581957.1"/>
    <property type="molecule type" value="Genomic_DNA"/>
</dbReference>